<evidence type="ECO:0000256" key="1">
    <source>
        <dbReference type="SAM" id="SignalP"/>
    </source>
</evidence>
<proteinExistence type="predicted"/>
<dbReference type="PROSITE" id="PS51257">
    <property type="entry name" value="PROKAR_LIPOPROTEIN"/>
    <property type="match status" value="1"/>
</dbReference>
<accession>A0A9X1Y825</accession>
<protein>
    <recommendedName>
        <fullName evidence="4">Secreted protein</fullName>
    </recommendedName>
</protein>
<dbReference type="RefSeq" id="WP_248667391.1">
    <property type="nucleotide sequence ID" value="NZ_JALPRX010000054.1"/>
</dbReference>
<evidence type="ECO:0000313" key="3">
    <source>
        <dbReference type="Proteomes" id="UP001139516"/>
    </source>
</evidence>
<dbReference type="EMBL" id="JALPRX010000054">
    <property type="protein sequence ID" value="MCK8785268.1"/>
    <property type="molecule type" value="Genomic_DNA"/>
</dbReference>
<dbReference type="AlphaFoldDB" id="A0A9X1Y825"/>
<dbReference type="Proteomes" id="UP001139516">
    <property type="component" value="Unassembled WGS sequence"/>
</dbReference>
<evidence type="ECO:0008006" key="4">
    <source>
        <dbReference type="Google" id="ProtNLM"/>
    </source>
</evidence>
<keyword evidence="3" id="KW-1185">Reference proteome</keyword>
<organism evidence="2 3">
    <name type="scientific">Roseomonas acroporae</name>
    <dbReference type="NCBI Taxonomy" id="2937791"/>
    <lineage>
        <taxon>Bacteria</taxon>
        <taxon>Pseudomonadati</taxon>
        <taxon>Pseudomonadota</taxon>
        <taxon>Alphaproteobacteria</taxon>
        <taxon>Acetobacterales</taxon>
        <taxon>Roseomonadaceae</taxon>
        <taxon>Roseomonas</taxon>
    </lineage>
</organism>
<name>A0A9X1Y825_9PROT</name>
<feature type="chain" id="PRO_5040845704" description="Secreted protein" evidence="1">
    <location>
        <begin position="25"/>
        <end position="160"/>
    </location>
</feature>
<comment type="caution">
    <text evidence="2">The sequence shown here is derived from an EMBL/GenBank/DDBJ whole genome shotgun (WGS) entry which is preliminary data.</text>
</comment>
<gene>
    <name evidence="2" type="ORF">M0638_12820</name>
</gene>
<feature type="signal peptide" evidence="1">
    <location>
        <begin position="1"/>
        <end position="24"/>
    </location>
</feature>
<sequence length="160" mass="16634">MRLHVTLSATLLLALACHAGAALAGEGAEGPGERCRRLGDDDATHGIPASLAPAARRALGLNMSDAEAMRGTVYRCMGGAVLVCSHGANIPCAKGDTGRDLPAAREFCRANPDTDFIPAYVTGHDTVLNWRCQDGRAVASGPGQALDARGFVASQWRPLP</sequence>
<evidence type="ECO:0000313" key="2">
    <source>
        <dbReference type="EMBL" id="MCK8785268.1"/>
    </source>
</evidence>
<reference evidence="2" key="1">
    <citation type="submission" date="2022-04" db="EMBL/GenBank/DDBJ databases">
        <title>Roseomonas acroporae sp. nov., isolated from coral Acropora digitifera.</title>
        <authorList>
            <person name="Sun H."/>
        </authorList>
    </citation>
    <scope>NUCLEOTIDE SEQUENCE</scope>
    <source>
        <strain evidence="2">NAR14</strain>
    </source>
</reference>
<keyword evidence="1" id="KW-0732">Signal</keyword>